<sequence>MTKFRIKREVLNSAEERLLTFQQREDTGVLATEAEEEEVSEEEEEENELESGIVIARNISLKNYLDYRNGETRFTVDTRLLDGKVIIYEAPLSIHGAVAGEFTTRMRFWHNNLVACGERDVIIGVRSVSRPDGSIQPDDLPKPAPGRGCDLDDWPYPTVVIEVGVSEGLASLHSLTSRYFSMRTTIRIYLAVKIFGRRRDVTRAMVAFLYQRLNQGLPILPIVIKSFGTAPLHHNTVKFFRNRNIPDRAITGFGRNAAPPCNGPNIPDYQINIPAAEIFRGSPTGVPPNLVAGFNLDLYWLQRVALLYN</sequence>
<reference evidence="2 4" key="1">
    <citation type="submission" date="2017-11" db="EMBL/GenBank/DDBJ databases">
        <title>The genome of Rhizophagus clarus HR1 reveals common genetic basis of auxotrophy among arbuscular mycorrhizal fungi.</title>
        <authorList>
            <person name="Kobayashi Y."/>
        </authorList>
    </citation>
    <scope>NUCLEOTIDE SEQUENCE [LARGE SCALE GENOMIC DNA]</scope>
    <source>
        <strain evidence="2 4">HR1</strain>
    </source>
</reference>
<accession>A0A2Z6RLN7</accession>
<dbReference type="OrthoDB" id="2307807at2759"/>
<keyword evidence="4" id="KW-1185">Reference proteome</keyword>
<evidence type="ECO:0000313" key="2">
    <source>
        <dbReference type="EMBL" id="GBC03828.1"/>
    </source>
</evidence>
<protein>
    <recommendedName>
        <fullName evidence="5">Restriction endonuclease domain-containing protein</fullName>
    </recommendedName>
</protein>
<gene>
    <name evidence="3" type="ORF">RCL2_001728100</name>
    <name evidence="2" type="ORF">RclHR1_05350002</name>
</gene>
<dbReference type="Proteomes" id="UP000247702">
    <property type="component" value="Unassembled WGS sequence"/>
</dbReference>
<organism evidence="2 4">
    <name type="scientific">Rhizophagus clarus</name>
    <dbReference type="NCBI Taxonomy" id="94130"/>
    <lineage>
        <taxon>Eukaryota</taxon>
        <taxon>Fungi</taxon>
        <taxon>Fungi incertae sedis</taxon>
        <taxon>Mucoromycota</taxon>
        <taxon>Glomeromycotina</taxon>
        <taxon>Glomeromycetes</taxon>
        <taxon>Glomerales</taxon>
        <taxon>Glomeraceae</taxon>
        <taxon>Rhizophagus</taxon>
    </lineage>
</organism>
<dbReference type="EMBL" id="BLAL01000194">
    <property type="protein sequence ID" value="GES90438.1"/>
    <property type="molecule type" value="Genomic_DNA"/>
</dbReference>
<reference evidence="3" key="2">
    <citation type="submission" date="2019-10" db="EMBL/GenBank/DDBJ databases">
        <title>Conservation and host-specific expression of non-tandemly repeated heterogenous ribosome RNA gene in arbuscular mycorrhizal fungi.</title>
        <authorList>
            <person name="Maeda T."/>
            <person name="Kobayashi Y."/>
            <person name="Nakagawa T."/>
            <person name="Ezawa T."/>
            <person name="Yamaguchi K."/>
            <person name="Bino T."/>
            <person name="Nishimoto Y."/>
            <person name="Shigenobu S."/>
            <person name="Kawaguchi M."/>
        </authorList>
    </citation>
    <scope>NUCLEOTIDE SEQUENCE</scope>
    <source>
        <strain evidence="3">HR1</strain>
    </source>
</reference>
<evidence type="ECO:0000256" key="1">
    <source>
        <dbReference type="SAM" id="MobiDB-lite"/>
    </source>
</evidence>
<feature type="compositionally biased region" description="Acidic residues" evidence="1">
    <location>
        <begin position="33"/>
        <end position="47"/>
    </location>
</feature>
<proteinExistence type="predicted"/>
<name>A0A2Z6RLN7_9GLOM</name>
<evidence type="ECO:0008006" key="5">
    <source>
        <dbReference type="Google" id="ProtNLM"/>
    </source>
</evidence>
<dbReference type="EMBL" id="BEXD01003910">
    <property type="protein sequence ID" value="GBC03828.1"/>
    <property type="molecule type" value="Genomic_DNA"/>
</dbReference>
<feature type="region of interest" description="Disordered" evidence="1">
    <location>
        <begin position="25"/>
        <end position="47"/>
    </location>
</feature>
<dbReference type="AlphaFoldDB" id="A0A2Z6RLN7"/>
<dbReference type="Proteomes" id="UP000615446">
    <property type="component" value="Unassembled WGS sequence"/>
</dbReference>
<evidence type="ECO:0000313" key="4">
    <source>
        <dbReference type="Proteomes" id="UP000247702"/>
    </source>
</evidence>
<comment type="caution">
    <text evidence="2">The sequence shown here is derived from an EMBL/GenBank/DDBJ whole genome shotgun (WGS) entry which is preliminary data.</text>
</comment>
<evidence type="ECO:0000313" key="3">
    <source>
        <dbReference type="EMBL" id="GES90438.1"/>
    </source>
</evidence>